<dbReference type="InterPro" id="IPR024437">
    <property type="entry name" value="DUF3825"/>
</dbReference>
<sequence length="507" mass="52652">MAAASSWIAAPLDMQARLLEEPMVAPVDILAYAMTPSNGEDTIASERLFEGDDTFCILRRFVQHSWRLALQRGTALLALGSRGAGGAPSWAVFPMRLVSASGARLLCVAQREPSSRPSWRLTSVVAESNLNSTLCVMGLPEVPSRVAEPRALAGPAQCHAWSVACPLAADPASYTAAALFGTRADDPVTRKALPDGLLPATSEAIAQSVFEAAPALAARLVQHPRLAVPLAVAPRQQHSELAIPVVIRPRGVTGPPVTAALVCAYVASKTGSHVYAPQRIVACHLAATAARVAMPIDQEWLIGAALEESLDDVTSALRHGTVTAWALNGSHGFVKPDVPIALPASLRAVPGCSVASQDTVFCHHSVVSVVDPSLSVVPAGTRSWTAKGFGFLKVEGLSADALPAPTSASDARADERLREFLSAGVKDATAYCHVLSVAGAGAQLAGAKGAKGAKAVLGLARGSVVSCRVARNLRESTCVVQAVDVRAADGTSLEPLVEANKEGWITA</sequence>
<protein>
    <recommendedName>
        <fullName evidence="1">DUF3825 domain-containing protein</fullName>
    </recommendedName>
</protein>
<evidence type="ECO:0000313" key="2">
    <source>
        <dbReference type="EMBL" id="KAA0158272.1"/>
    </source>
</evidence>
<feature type="domain" description="DUF3825" evidence="1">
    <location>
        <begin position="55"/>
        <end position="300"/>
    </location>
</feature>
<dbReference type="AlphaFoldDB" id="A0A5A8CYN5"/>
<evidence type="ECO:0000313" key="3">
    <source>
        <dbReference type="Proteomes" id="UP000324907"/>
    </source>
</evidence>
<comment type="caution">
    <text evidence="2">The sequence shown here is derived from an EMBL/GenBank/DDBJ whole genome shotgun (WGS) entry which is preliminary data.</text>
</comment>
<evidence type="ECO:0000259" key="1">
    <source>
        <dbReference type="Pfam" id="PF12873"/>
    </source>
</evidence>
<name>A0A5A8CYN5_CAFRO</name>
<accession>A0A5A8CYN5</accession>
<dbReference type="Proteomes" id="UP000324907">
    <property type="component" value="Unassembled WGS sequence"/>
</dbReference>
<dbReference type="EMBL" id="VLTL01000155">
    <property type="protein sequence ID" value="KAA0158272.1"/>
    <property type="molecule type" value="Genomic_DNA"/>
</dbReference>
<reference evidence="2 3" key="1">
    <citation type="submission" date="2019-07" db="EMBL/GenBank/DDBJ databases">
        <title>Genomes of Cafeteria roenbergensis.</title>
        <authorList>
            <person name="Fischer M.G."/>
            <person name="Hackl T."/>
            <person name="Roman M."/>
        </authorList>
    </citation>
    <scope>NUCLEOTIDE SEQUENCE [LARGE SCALE GENOMIC DNA]</scope>
    <source>
        <strain evidence="2 3">RCC970-E3</strain>
    </source>
</reference>
<dbReference type="Pfam" id="PF12873">
    <property type="entry name" value="DUF3825"/>
    <property type="match status" value="1"/>
</dbReference>
<organism evidence="2 3">
    <name type="scientific">Cafeteria roenbergensis</name>
    <name type="common">Marine flagellate</name>
    <dbReference type="NCBI Taxonomy" id="33653"/>
    <lineage>
        <taxon>Eukaryota</taxon>
        <taxon>Sar</taxon>
        <taxon>Stramenopiles</taxon>
        <taxon>Bigyra</taxon>
        <taxon>Opalozoa</taxon>
        <taxon>Bicosoecida</taxon>
        <taxon>Cafeteriaceae</taxon>
        <taxon>Cafeteria</taxon>
    </lineage>
</organism>
<proteinExistence type="predicted"/>
<gene>
    <name evidence="2" type="ORF">FNF28_06328</name>
</gene>